<feature type="chain" id="PRO_5023876529" evidence="2">
    <location>
        <begin position="27"/>
        <end position="306"/>
    </location>
</feature>
<sequence>MKKRLKITRFTFFILLFVISNTYGQADTVKKFMTPPQPVQYNAGFDVIIKTNGEIVYGLVKEVGLYLISYQRTDIPDGPIYTMLRTDVYAISYRNQVKEYFNPPLDNGYPLINEPGLTPKIDYKRNPLFEKGSFRLAVGFIRSFTKVDGAKNYSSSRSFPAVNIGYDVNFKSKVRLGLQVDFASNKFSKQEYSTYDSTQNNITLKENIFALYVYAKYSVTHDSSRLRPYIIAGLGINTSHIRSENIISFTNSNSQVLLVKSGASSVGLGVIARVGAAYYLSDLLQLFLDAGVGTSVINFGLAVSLK</sequence>
<evidence type="ECO:0000256" key="2">
    <source>
        <dbReference type="SAM" id="SignalP"/>
    </source>
</evidence>
<protein>
    <submittedName>
        <fullName evidence="4">Outer membrane beta-barrel protein</fullName>
    </submittedName>
</protein>
<comment type="caution">
    <text evidence="4">The sequence shown here is derived from an EMBL/GenBank/DDBJ whole genome shotgun (WGS) entry which is preliminary data.</text>
</comment>
<organism evidence="4 5">
    <name type="scientific">Ginsengibacter hankyongi</name>
    <dbReference type="NCBI Taxonomy" id="2607284"/>
    <lineage>
        <taxon>Bacteria</taxon>
        <taxon>Pseudomonadati</taxon>
        <taxon>Bacteroidota</taxon>
        <taxon>Chitinophagia</taxon>
        <taxon>Chitinophagales</taxon>
        <taxon>Chitinophagaceae</taxon>
        <taxon>Ginsengibacter</taxon>
    </lineage>
</organism>
<evidence type="ECO:0000313" key="5">
    <source>
        <dbReference type="Proteomes" id="UP000326903"/>
    </source>
</evidence>
<dbReference type="RefSeq" id="WP_150417123.1">
    <property type="nucleotide sequence ID" value="NZ_VYQF01000015.1"/>
</dbReference>
<feature type="domain" description="Outer membrane protein beta-barrel" evidence="3">
    <location>
        <begin position="142"/>
        <end position="294"/>
    </location>
</feature>
<evidence type="ECO:0000313" key="4">
    <source>
        <dbReference type="EMBL" id="KAA9034419.1"/>
    </source>
</evidence>
<evidence type="ECO:0000256" key="1">
    <source>
        <dbReference type="ARBA" id="ARBA00022729"/>
    </source>
</evidence>
<dbReference type="AlphaFoldDB" id="A0A5J5IBG8"/>
<proteinExistence type="predicted"/>
<reference evidence="4 5" key="1">
    <citation type="submission" date="2019-09" db="EMBL/GenBank/DDBJ databases">
        <title>Draft genome sequence of Ginsengibacter sp. BR5-29.</title>
        <authorList>
            <person name="Im W.-T."/>
        </authorList>
    </citation>
    <scope>NUCLEOTIDE SEQUENCE [LARGE SCALE GENOMIC DNA]</scope>
    <source>
        <strain evidence="4 5">BR5-29</strain>
    </source>
</reference>
<feature type="signal peptide" evidence="2">
    <location>
        <begin position="1"/>
        <end position="26"/>
    </location>
</feature>
<dbReference type="InterPro" id="IPR027385">
    <property type="entry name" value="Beta-barrel_OMP"/>
</dbReference>
<keyword evidence="1 2" id="KW-0732">Signal</keyword>
<evidence type="ECO:0000259" key="3">
    <source>
        <dbReference type="Pfam" id="PF13505"/>
    </source>
</evidence>
<name>A0A5J5IBG8_9BACT</name>
<dbReference type="Pfam" id="PF13505">
    <property type="entry name" value="OMP_b-brl"/>
    <property type="match status" value="1"/>
</dbReference>
<dbReference type="InterPro" id="IPR011250">
    <property type="entry name" value="OMP/PagP_B-barrel"/>
</dbReference>
<dbReference type="EMBL" id="VYQF01000015">
    <property type="protein sequence ID" value="KAA9034419.1"/>
    <property type="molecule type" value="Genomic_DNA"/>
</dbReference>
<dbReference type="Gene3D" id="2.40.160.20">
    <property type="match status" value="1"/>
</dbReference>
<dbReference type="SUPFAM" id="SSF56925">
    <property type="entry name" value="OMPA-like"/>
    <property type="match status" value="1"/>
</dbReference>
<dbReference type="Proteomes" id="UP000326903">
    <property type="component" value="Unassembled WGS sequence"/>
</dbReference>
<gene>
    <name evidence="4" type="ORF">FW778_22320</name>
</gene>
<accession>A0A5J5IBG8</accession>
<keyword evidence="5" id="KW-1185">Reference proteome</keyword>